<feature type="compositionally biased region" description="Polar residues" evidence="2">
    <location>
        <begin position="139"/>
        <end position="164"/>
    </location>
</feature>
<evidence type="ECO:0000256" key="1">
    <source>
        <dbReference type="SAM" id="Coils"/>
    </source>
</evidence>
<comment type="caution">
    <text evidence="3">The sequence shown here is derived from an EMBL/GenBank/DDBJ whole genome shotgun (WGS) entry which is preliminary data.</text>
</comment>
<name>A0A699L6B2_TANCI</name>
<protein>
    <submittedName>
        <fullName evidence="3">Uncharacterized protein</fullName>
    </submittedName>
</protein>
<keyword evidence="1" id="KW-0175">Coiled coil</keyword>
<feature type="compositionally biased region" description="Low complexity" evidence="2">
    <location>
        <begin position="112"/>
        <end position="126"/>
    </location>
</feature>
<feature type="region of interest" description="Disordered" evidence="2">
    <location>
        <begin position="75"/>
        <end position="178"/>
    </location>
</feature>
<feature type="non-terminal residue" evidence="3">
    <location>
        <position position="178"/>
    </location>
</feature>
<evidence type="ECO:0000313" key="3">
    <source>
        <dbReference type="EMBL" id="GFB28109.1"/>
    </source>
</evidence>
<feature type="compositionally biased region" description="Pro residues" evidence="2">
    <location>
        <begin position="97"/>
        <end position="111"/>
    </location>
</feature>
<sequence length="178" mass="19412">MMIKCIDELEHIMANLIQENKGLEQRLDSHGARLYILEQLDIPHQVSKAVNEVVTDALYEALEKSMNRDHFEELAKDLAEARKKKKKSREPPKTPHGSPPHQPPPPPPPAGPSGASGSSGTSRSSQVLPPPPPPPFTNLKGQSKGSAEPSSSKTAASTEYQAWMTTDIRLRPSISLTP</sequence>
<accession>A0A699L6B2</accession>
<reference evidence="3" key="1">
    <citation type="journal article" date="2019" name="Sci. Rep.">
        <title>Draft genome of Tanacetum cinerariifolium, the natural source of mosquito coil.</title>
        <authorList>
            <person name="Yamashiro T."/>
            <person name="Shiraishi A."/>
            <person name="Satake H."/>
            <person name="Nakayama K."/>
        </authorList>
    </citation>
    <scope>NUCLEOTIDE SEQUENCE</scope>
</reference>
<gene>
    <name evidence="3" type="ORF">Tci_700080</name>
</gene>
<dbReference type="EMBL" id="BKCJ010592262">
    <property type="protein sequence ID" value="GFB28109.1"/>
    <property type="molecule type" value="Genomic_DNA"/>
</dbReference>
<feature type="coiled-coil region" evidence="1">
    <location>
        <begin position="6"/>
        <end position="33"/>
    </location>
</feature>
<evidence type="ECO:0000256" key="2">
    <source>
        <dbReference type="SAM" id="MobiDB-lite"/>
    </source>
</evidence>
<dbReference type="AlphaFoldDB" id="A0A699L6B2"/>
<organism evidence="3">
    <name type="scientific">Tanacetum cinerariifolium</name>
    <name type="common">Dalmatian daisy</name>
    <name type="synonym">Chrysanthemum cinerariifolium</name>
    <dbReference type="NCBI Taxonomy" id="118510"/>
    <lineage>
        <taxon>Eukaryota</taxon>
        <taxon>Viridiplantae</taxon>
        <taxon>Streptophyta</taxon>
        <taxon>Embryophyta</taxon>
        <taxon>Tracheophyta</taxon>
        <taxon>Spermatophyta</taxon>
        <taxon>Magnoliopsida</taxon>
        <taxon>eudicotyledons</taxon>
        <taxon>Gunneridae</taxon>
        <taxon>Pentapetalae</taxon>
        <taxon>asterids</taxon>
        <taxon>campanulids</taxon>
        <taxon>Asterales</taxon>
        <taxon>Asteraceae</taxon>
        <taxon>Asteroideae</taxon>
        <taxon>Anthemideae</taxon>
        <taxon>Anthemidinae</taxon>
        <taxon>Tanacetum</taxon>
    </lineage>
</organism>
<proteinExistence type="predicted"/>